<dbReference type="InterPro" id="IPR036390">
    <property type="entry name" value="WH_DNA-bd_sf"/>
</dbReference>
<dbReference type="InterPro" id="IPR039422">
    <property type="entry name" value="MarR/SlyA-like"/>
</dbReference>
<dbReference type="RefSeq" id="WP_141817760.1">
    <property type="nucleotide sequence ID" value="NZ_VFPU01000001.1"/>
</dbReference>
<accession>A0A543KLZ6</accession>
<comment type="caution">
    <text evidence="3">The sequence shown here is derived from an EMBL/GenBank/DDBJ whole genome shotgun (WGS) entry which is preliminary data.</text>
</comment>
<evidence type="ECO:0000313" key="3">
    <source>
        <dbReference type="EMBL" id="TQM96096.1"/>
    </source>
</evidence>
<dbReference type="PANTHER" id="PTHR33164">
    <property type="entry name" value="TRANSCRIPTIONAL REGULATOR, MARR FAMILY"/>
    <property type="match status" value="1"/>
</dbReference>
<sequence>MTTVPTSLPSGEPDLLALDQQVCFALAVASRNVIALYRPFLDPMGLTHPQYLVMLALWEETPVSVVRLSQRLSLEPATLSPLLKRLEARGLITRERRPDDERSLAISLTPRGRELRAEAERIPAGILDRLGMSLEELVGLRDVLHRLIDASTRASAPDGA</sequence>
<comment type="subcellular location">
    <subcellularLocation>
        <location evidence="1">Cytoplasm</location>
    </subcellularLocation>
</comment>
<dbReference type="OrthoDB" id="9806864at2"/>
<dbReference type="Proteomes" id="UP000315133">
    <property type="component" value="Unassembled WGS sequence"/>
</dbReference>
<name>A0A543KLZ6_9MICO</name>
<dbReference type="InterPro" id="IPR036388">
    <property type="entry name" value="WH-like_DNA-bd_sf"/>
</dbReference>
<evidence type="ECO:0000313" key="4">
    <source>
        <dbReference type="Proteomes" id="UP000315133"/>
    </source>
</evidence>
<dbReference type="EMBL" id="VFPU01000001">
    <property type="protein sequence ID" value="TQM96096.1"/>
    <property type="molecule type" value="Genomic_DNA"/>
</dbReference>
<proteinExistence type="predicted"/>
<dbReference type="Gene3D" id="1.10.10.10">
    <property type="entry name" value="Winged helix-like DNA-binding domain superfamily/Winged helix DNA-binding domain"/>
    <property type="match status" value="1"/>
</dbReference>
<evidence type="ECO:0000256" key="1">
    <source>
        <dbReference type="ARBA" id="ARBA00004496"/>
    </source>
</evidence>
<reference evidence="3 4" key="1">
    <citation type="submission" date="2019-06" db="EMBL/GenBank/DDBJ databases">
        <title>Sequencing the genomes of 1000 actinobacteria strains.</title>
        <authorList>
            <person name="Klenk H.-P."/>
        </authorList>
    </citation>
    <scope>NUCLEOTIDE SEQUENCE [LARGE SCALE GENOMIC DNA]</scope>
    <source>
        <strain evidence="3 4">DSM 12362</strain>
    </source>
</reference>
<dbReference type="SUPFAM" id="SSF46785">
    <property type="entry name" value="Winged helix' DNA-binding domain"/>
    <property type="match status" value="1"/>
</dbReference>
<dbReference type="GO" id="GO:0005737">
    <property type="term" value="C:cytoplasm"/>
    <property type="evidence" value="ECO:0007669"/>
    <property type="project" value="UniProtKB-SubCell"/>
</dbReference>
<dbReference type="AlphaFoldDB" id="A0A543KLZ6"/>
<dbReference type="InterPro" id="IPR000835">
    <property type="entry name" value="HTH_MarR-typ"/>
</dbReference>
<dbReference type="GO" id="GO:0006950">
    <property type="term" value="P:response to stress"/>
    <property type="evidence" value="ECO:0007669"/>
    <property type="project" value="TreeGrafter"/>
</dbReference>
<dbReference type="PANTHER" id="PTHR33164:SF5">
    <property type="entry name" value="ORGANIC HYDROPEROXIDE RESISTANCE TRANSCRIPTIONAL REGULATOR"/>
    <property type="match status" value="1"/>
</dbReference>
<dbReference type="PRINTS" id="PR00598">
    <property type="entry name" value="HTHMARR"/>
</dbReference>
<keyword evidence="4" id="KW-1185">Reference proteome</keyword>
<dbReference type="PROSITE" id="PS50995">
    <property type="entry name" value="HTH_MARR_2"/>
    <property type="match status" value="1"/>
</dbReference>
<dbReference type="SMART" id="SM00347">
    <property type="entry name" value="HTH_MARR"/>
    <property type="match status" value="1"/>
</dbReference>
<organism evidence="3 4">
    <name type="scientific">Ornithinimicrobium humiphilum</name>
    <dbReference type="NCBI Taxonomy" id="125288"/>
    <lineage>
        <taxon>Bacteria</taxon>
        <taxon>Bacillati</taxon>
        <taxon>Actinomycetota</taxon>
        <taxon>Actinomycetes</taxon>
        <taxon>Micrococcales</taxon>
        <taxon>Ornithinimicrobiaceae</taxon>
        <taxon>Ornithinimicrobium</taxon>
    </lineage>
</organism>
<feature type="domain" description="HTH marR-type" evidence="2">
    <location>
        <begin position="19"/>
        <end position="149"/>
    </location>
</feature>
<dbReference type="GO" id="GO:0003700">
    <property type="term" value="F:DNA-binding transcription factor activity"/>
    <property type="evidence" value="ECO:0007669"/>
    <property type="project" value="InterPro"/>
</dbReference>
<gene>
    <name evidence="3" type="ORF">FB476_0956</name>
</gene>
<evidence type="ECO:0000259" key="2">
    <source>
        <dbReference type="PROSITE" id="PS50995"/>
    </source>
</evidence>
<dbReference type="Pfam" id="PF01047">
    <property type="entry name" value="MarR"/>
    <property type="match status" value="1"/>
</dbReference>
<protein>
    <submittedName>
        <fullName evidence="3">MarR family transcriptional regulator</fullName>
    </submittedName>
</protein>